<reference evidence="1" key="2">
    <citation type="journal article" date="2015" name="Data Brief">
        <title>Shoot transcriptome of the giant reed, Arundo donax.</title>
        <authorList>
            <person name="Barrero R.A."/>
            <person name="Guerrero F.D."/>
            <person name="Moolhuijzen P."/>
            <person name="Goolsby J.A."/>
            <person name="Tidwell J."/>
            <person name="Bellgard S.E."/>
            <person name="Bellgard M.I."/>
        </authorList>
    </citation>
    <scope>NUCLEOTIDE SEQUENCE</scope>
    <source>
        <tissue evidence="1">Shoot tissue taken approximately 20 cm above the soil surface</tissue>
    </source>
</reference>
<organism evidence="1">
    <name type="scientific">Arundo donax</name>
    <name type="common">Giant reed</name>
    <name type="synonym">Donax arundinaceus</name>
    <dbReference type="NCBI Taxonomy" id="35708"/>
    <lineage>
        <taxon>Eukaryota</taxon>
        <taxon>Viridiplantae</taxon>
        <taxon>Streptophyta</taxon>
        <taxon>Embryophyta</taxon>
        <taxon>Tracheophyta</taxon>
        <taxon>Spermatophyta</taxon>
        <taxon>Magnoliopsida</taxon>
        <taxon>Liliopsida</taxon>
        <taxon>Poales</taxon>
        <taxon>Poaceae</taxon>
        <taxon>PACMAD clade</taxon>
        <taxon>Arundinoideae</taxon>
        <taxon>Arundineae</taxon>
        <taxon>Arundo</taxon>
    </lineage>
</organism>
<reference evidence="1" key="1">
    <citation type="submission" date="2014-09" db="EMBL/GenBank/DDBJ databases">
        <authorList>
            <person name="Magalhaes I.L.F."/>
            <person name="Oliveira U."/>
            <person name="Santos F.R."/>
            <person name="Vidigal T.H.D.A."/>
            <person name="Brescovit A.D."/>
            <person name="Santos A.J."/>
        </authorList>
    </citation>
    <scope>NUCLEOTIDE SEQUENCE</scope>
    <source>
        <tissue evidence="1">Shoot tissue taken approximately 20 cm above the soil surface</tissue>
    </source>
</reference>
<dbReference type="AlphaFoldDB" id="A0A0A9DYG9"/>
<dbReference type="EMBL" id="GBRH01204311">
    <property type="protein sequence ID" value="JAD93584.1"/>
    <property type="molecule type" value="Transcribed_RNA"/>
</dbReference>
<name>A0A0A9DYG9_ARUDO</name>
<accession>A0A0A9DYG9</accession>
<proteinExistence type="predicted"/>
<evidence type="ECO:0000313" key="1">
    <source>
        <dbReference type="EMBL" id="JAD93584.1"/>
    </source>
</evidence>
<protein>
    <submittedName>
        <fullName evidence="1">Uncharacterized protein</fullName>
    </submittedName>
</protein>
<sequence length="43" mass="5198">MRGDGRINKFCKTLTKLSFQRFRCFLQTFNTASLLRFYCCLRL</sequence>